<dbReference type="RefSeq" id="WP_131927555.1">
    <property type="nucleotide sequence ID" value="NZ_SLXB01000042.1"/>
</dbReference>
<proteinExistence type="predicted"/>
<evidence type="ECO:0000313" key="3">
    <source>
        <dbReference type="Proteomes" id="UP000295600"/>
    </source>
</evidence>
<accession>A0A4R2LH65</accession>
<keyword evidence="1" id="KW-1133">Transmembrane helix</keyword>
<keyword evidence="1" id="KW-0472">Membrane</keyword>
<sequence>MKAADKEHLAKWEVFREDIFRDTPVEVSLSRGELEKHKAYLEKHPLEWIRFFFPKAAKYEFADFQKKAIARCTENDEWYEVLSWVRSLAKSTIVMFIVLYLVFTGRKRNIIMASATQDAAIRLLKPYRTHLEKNGRLRAYYGNQVQAGSWKDSEFILKMGVSFLAVGAGNAPRGARNEEVRPDTLLVDDFDTDEGCRNPDTVDKNWRWWEDALYFTRDPARPTLVVFCGNIIAKDCCITRAGAVADHWDIVNIRDEEGRSSWPQKNTEEDIDRAIRKVTTVAAQKEYFNNPISEGEIFTDITYGKIPPLHKFPFLVIYGDPSPGENKSKDSSMKACWLCGKLGGTLYVIKGFLDRGLNAGFIDWYIRLLAYVGGKTNVYCYMENNKLQDPFFRQVFLPLVRKAREERGVSLNILPDTEKKTDKATRIEANLEPLNREGDLVFNEQEEKNPHMQRLADQFKLFTLRLKFPADGPDCVEGANRILDNKLLKSQPAAVITRKALRGKNKYRM</sequence>
<keyword evidence="1" id="KW-0812">Transmembrane</keyword>
<evidence type="ECO:0000256" key="1">
    <source>
        <dbReference type="SAM" id="Phobius"/>
    </source>
</evidence>
<reference evidence="2 3" key="1">
    <citation type="submission" date="2019-03" db="EMBL/GenBank/DDBJ databases">
        <title>Genomic Encyclopedia of Type Strains, Phase IV (KMG-IV): sequencing the most valuable type-strain genomes for metagenomic binning, comparative biology and taxonomic classification.</title>
        <authorList>
            <person name="Goeker M."/>
        </authorList>
    </citation>
    <scope>NUCLEOTIDE SEQUENCE [LARGE SCALE GENOMIC DNA]</scope>
    <source>
        <strain evidence="2 3">DSM 23917</strain>
    </source>
</reference>
<dbReference type="Proteomes" id="UP000295600">
    <property type="component" value="Unassembled WGS sequence"/>
</dbReference>
<feature type="transmembrane region" description="Helical" evidence="1">
    <location>
        <begin position="84"/>
        <end position="103"/>
    </location>
</feature>
<name>A0A4R2LH65_9BACE</name>
<dbReference type="InterPro" id="IPR027417">
    <property type="entry name" value="P-loop_NTPase"/>
</dbReference>
<evidence type="ECO:0000313" key="2">
    <source>
        <dbReference type="EMBL" id="TCO86690.1"/>
    </source>
</evidence>
<evidence type="ECO:0008006" key="4">
    <source>
        <dbReference type="Google" id="ProtNLM"/>
    </source>
</evidence>
<gene>
    <name evidence="2" type="ORF">EV202_14215</name>
</gene>
<protein>
    <recommendedName>
        <fullName evidence="4">Terminase</fullName>
    </recommendedName>
</protein>
<organism evidence="2 3">
    <name type="scientific">Prevotella heparinolytica</name>
    <dbReference type="NCBI Taxonomy" id="28113"/>
    <lineage>
        <taxon>Bacteria</taxon>
        <taxon>Pseudomonadati</taxon>
        <taxon>Bacteroidota</taxon>
        <taxon>Bacteroidia</taxon>
        <taxon>Bacteroidales</taxon>
        <taxon>Bacteroidaceae</taxon>
        <taxon>Bacteroides</taxon>
    </lineage>
</organism>
<dbReference type="AlphaFoldDB" id="A0A4R2LH65"/>
<comment type="caution">
    <text evidence="2">The sequence shown here is derived from an EMBL/GenBank/DDBJ whole genome shotgun (WGS) entry which is preliminary data.</text>
</comment>
<dbReference type="EMBL" id="SLXB01000042">
    <property type="protein sequence ID" value="TCO86690.1"/>
    <property type="molecule type" value="Genomic_DNA"/>
</dbReference>
<dbReference type="Gene3D" id="3.40.50.300">
    <property type="entry name" value="P-loop containing nucleotide triphosphate hydrolases"/>
    <property type="match status" value="1"/>
</dbReference>